<dbReference type="OrthoDB" id="1924787at2759"/>
<keyword evidence="5" id="KW-0333">Golgi apparatus</keyword>
<comment type="similarity">
    <text evidence="2">Belongs to the glycosyltransferase 47 family.</text>
</comment>
<protein>
    <recommendedName>
        <fullName evidence="6">Exostosin GT47 domain-containing protein</fullName>
    </recommendedName>
</protein>
<keyword evidence="4" id="KW-0735">Signal-anchor</keyword>
<accession>A0A218W278</accession>
<name>A0A218W278_PUNGR</name>
<dbReference type="PANTHER" id="PTHR11062">
    <property type="entry name" value="EXOSTOSIN HEPARAN SULFATE GLYCOSYLTRANSFERASE -RELATED"/>
    <property type="match status" value="1"/>
</dbReference>
<dbReference type="GeneID" id="116215014"/>
<proteinExistence type="inferred from homology"/>
<keyword evidence="3" id="KW-0328">Glycosyltransferase</keyword>
<dbReference type="Proteomes" id="UP000197138">
    <property type="component" value="Unassembled WGS sequence"/>
</dbReference>
<evidence type="ECO:0000313" key="10">
    <source>
        <dbReference type="Proteomes" id="UP000233551"/>
    </source>
</evidence>
<evidence type="ECO:0000256" key="2">
    <source>
        <dbReference type="ARBA" id="ARBA00010271"/>
    </source>
</evidence>
<sequence>MAASLEKPKYTRPRTAARWKHGLLLALFLALWFLLLIFRLQDSPAHQTKDVKTNAPAKPDRSPATLAATCDGGDMVYIYELPPKFNFGLLNDCRRLNIYMDMCPHVANRGLGQPVAPVLGPGRWHATHQFIGEMIFHARMERHPCRTNDPARAHIFYVPFYGGLYASSKFREQDLRSRDELAVELAEYLQGFPWWQRHGGRDHFLALGRTAWDFMRKSNQGPDFGANVLLDLPAIKNMSVLTVERQPWSGLNQYGMPYPSYFHPTTLDQMLTWQDKVRQSERPYLFSFIGGPRKGLEKAAVRDELIKQCAESSQCRLMKCVGGDSKCHSPVEILKAMMSSRFCLQAPGDSFTRRSTFDSVLAGCIPVFFSRHTAYTQYMWFLPEDHSEYSVYVDAESGGALTTKIEDVLSKISAERVEKMRSKVVELIPRLTYAHPNATNLGFKDAVDVALETLARHVKSELSSLS</sequence>
<dbReference type="InterPro" id="IPR004263">
    <property type="entry name" value="Exostosin"/>
</dbReference>
<reference evidence="7" key="2">
    <citation type="submission" date="2017-06" db="EMBL/GenBank/DDBJ databases">
        <title>The pomegranate genome and the genomics of punicalagin biosynthesis.</title>
        <authorList>
            <person name="Xu C."/>
        </authorList>
    </citation>
    <scope>NUCLEOTIDE SEQUENCE [LARGE SCALE GENOMIC DNA]</scope>
    <source>
        <tissue evidence="7">Fresh leaf</tissue>
    </source>
</reference>
<keyword evidence="4" id="KW-0812">Transmembrane</keyword>
<dbReference type="GO" id="GO:0000139">
    <property type="term" value="C:Golgi membrane"/>
    <property type="evidence" value="ECO:0007669"/>
    <property type="project" value="UniProtKB-SubCell"/>
</dbReference>
<reference evidence="9" key="1">
    <citation type="journal article" date="2017" name="Plant J.">
        <title>The pomegranate (Punica granatum L.) genome and the genomics of punicalagin biosynthesis.</title>
        <authorList>
            <person name="Qin G."/>
            <person name="Xu C."/>
            <person name="Ming R."/>
            <person name="Tang H."/>
            <person name="Guyot R."/>
            <person name="Kramer E.M."/>
            <person name="Hu Y."/>
            <person name="Yi X."/>
            <person name="Qi Y."/>
            <person name="Xu X."/>
            <person name="Gao Z."/>
            <person name="Pan H."/>
            <person name="Jian J."/>
            <person name="Tian Y."/>
            <person name="Yue Z."/>
            <person name="Xu Y."/>
        </authorList>
    </citation>
    <scope>NUCLEOTIDE SEQUENCE [LARGE SCALE GENOMIC DNA]</scope>
    <source>
        <strain evidence="9">cv. Dabenzi</strain>
    </source>
</reference>
<dbReference type="STRING" id="22663.A0A218W278"/>
<dbReference type="EMBL" id="MTKT01005472">
    <property type="protein sequence ID" value="OWM66937.1"/>
    <property type="molecule type" value="Genomic_DNA"/>
</dbReference>
<evidence type="ECO:0000256" key="5">
    <source>
        <dbReference type="ARBA" id="ARBA00023034"/>
    </source>
</evidence>
<comment type="subcellular location">
    <subcellularLocation>
        <location evidence="1">Golgi apparatus membrane</location>
        <topology evidence="1">Single-pass type II membrane protein</topology>
    </subcellularLocation>
</comment>
<dbReference type="EMBL" id="PGOL01004924">
    <property type="protein sequence ID" value="PKI36297.1"/>
    <property type="molecule type" value="Genomic_DNA"/>
</dbReference>
<evidence type="ECO:0000256" key="3">
    <source>
        <dbReference type="ARBA" id="ARBA00022676"/>
    </source>
</evidence>
<dbReference type="InterPro" id="IPR040911">
    <property type="entry name" value="Exostosin_GT47"/>
</dbReference>
<evidence type="ECO:0000256" key="1">
    <source>
        <dbReference type="ARBA" id="ARBA00004323"/>
    </source>
</evidence>
<comment type="caution">
    <text evidence="7">The sequence shown here is derived from an EMBL/GenBank/DDBJ whole genome shotgun (WGS) entry which is preliminary data.</text>
</comment>
<keyword evidence="10" id="KW-1185">Reference proteome</keyword>
<evidence type="ECO:0000259" key="6">
    <source>
        <dbReference type="Pfam" id="PF03016"/>
    </source>
</evidence>
<dbReference type="Pfam" id="PF03016">
    <property type="entry name" value="Exostosin_GT47"/>
    <property type="match status" value="1"/>
</dbReference>
<dbReference type="AlphaFoldDB" id="A0A218W278"/>
<gene>
    <name evidence="7" type="ORF">CDL15_Pgr008106</name>
    <name evidence="8" type="ORF">CRG98_043323</name>
</gene>
<keyword evidence="3" id="KW-0808">Transferase</keyword>
<dbReference type="GO" id="GO:0016757">
    <property type="term" value="F:glycosyltransferase activity"/>
    <property type="evidence" value="ECO:0007669"/>
    <property type="project" value="UniProtKB-KW"/>
</dbReference>
<evidence type="ECO:0000313" key="8">
    <source>
        <dbReference type="EMBL" id="PKI36297.1"/>
    </source>
</evidence>
<feature type="domain" description="Exostosin GT47" evidence="6">
    <location>
        <begin position="76"/>
        <end position="397"/>
    </location>
</feature>
<evidence type="ECO:0000313" key="9">
    <source>
        <dbReference type="Proteomes" id="UP000197138"/>
    </source>
</evidence>
<evidence type="ECO:0000256" key="4">
    <source>
        <dbReference type="ARBA" id="ARBA00022968"/>
    </source>
</evidence>
<dbReference type="PANTHER" id="PTHR11062:SF255">
    <property type="entry name" value="XYLOGLUCAN GALACTOSYLTRANSFERASE GT17-RELATED"/>
    <property type="match status" value="1"/>
</dbReference>
<dbReference type="Proteomes" id="UP000233551">
    <property type="component" value="Unassembled WGS sequence"/>
</dbReference>
<reference evidence="8 10" key="3">
    <citation type="submission" date="2017-11" db="EMBL/GenBank/DDBJ databases">
        <title>De-novo sequencing of pomegranate (Punica granatum L.) genome.</title>
        <authorList>
            <person name="Akparov Z."/>
            <person name="Amiraslanov A."/>
            <person name="Hajiyeva S."/>
            <person name="Abbasov M."/>
            <person name="Kaur K."/>
            <person name="Hamwieh A."/>
            <person name="Solovyev V."/>
            <person name="Salamov A."/>
            <person name="Braich B."/>
            <person name="Kosarev P."/>
            <person name="Mahmoud A."/>
            <person name="Hajiyev E."/>
            <person name="Babayeva S."/>
            <person name="Izzatullayeva V."/>
            <person name="Mammadov A."/>
            <person name="Mammadov A."/>
            <person name="Sharifova S."/>
            <person name="Ojaghi J."/>
            <person name="Eynullazada K."/>
            <person name="Bayramov B."/>
            <person name="Abdulazimova A."/>
            <person name="Shahmuradov I."/>
        </authorList>
    </citation>
    <scope>NUCLEOTIDE SEQUENCE [LARGE SCALE GENOMIC DNA]</scope>
    <source>
        <strain evidence="8">AG2017</strain>
        <strain evidence="10">cv. AG2017</strain>
        <tissue evidence="8">Leaf</tissue>
    </source>
</reference>
<organism evidence="7 9">
    <name type="scientific">Punica granatum</name>
    <name type="common">Pomegranate</name>
    <dbReference type="NCBI Taxonomy" id="22663"/>
    <lineage>
        <taxon>Eukaryota</taxon>
        <taxon>Viridiplantae</taxon>
        <taxon>Streptophyta</taxon>
        <taxon>Embryophyta</taxon>
        <taxon>Tracheophyta</taxon>
        <taxon>Spermatophyta</taxon>
        <taxon>Magnoliopsida</taxon>
        <taxon>eudicotyledons</taxon>
        <taxon>Gunneridae</taxon>
        <taxon>Pentapetalae</taxon>
        <taxon>rosids</taxon>
        <taxon>malvids</taxon>
        <taxon>Myrtales</taxon>
        <taxon>Lythraceae</taxon>
        <taxon>Punica</taxon>
    </lineage>
</organism>
<evidence type="ECO:0000313" key="7">
    <source>
        <dbReference type="EMBL" id="OWM66937.1"/>
    </source>
</evidence>